<keyword evidence="3" id="KW-1185">Reference proteome</keyword>
<reference evidence="3" key="1">
    <citation type="journal article" date="2016" name="Nat. Commun.">
        <title>The Gonium pectorale genome demonstrates co-option of cell cycle regulation during the evolution of multicellularity.</title>
        <authorList>
            <person name="Hanschen E.R."/>
            <person name="Marriage T.N."/>
            <person name="Ferris P.J."/>
            <person name="Hamaji T."/>
            <person name="Toyoda A."/>
            <person name="Fujiyama A."/>
            <person name="Neme R."/>
            <person name="Noguchi H."/>
            <person name="Minakuchi Y."/>
            <person name="Suzuki M."/>
            <person name="Kawai-Toyooka H."/>
            <person name="Smith D.R."/>
            <person name="Sparks H."/>
            <person name="Anderson J."/>
            <person name="Bakaric R."/>
            <person name="Luria V."/>
            <person name="Karger A."/>
            <person name="Kirschner M.W."/>
            <person name="Durand P.M."/>
            <person name="Michod R.E."/>
            <person name="Nozaki H."/>
            <person name="Olson B.J."/>
        </authorList>
    </citation>
    <scope>NUCLEOTIDE SEQUENCE [LARGE SCALE GENOMIC DNA]</scope>
    <source>
        <strain evidence="3">NIES-2863</strain>
    </source>
</reference>
<evidence type="ECO:0000313" key="2">
    <source>
        <dbReference type="EMBL" id="KXZ42517.1"/>
    </source>
</evidence>
<feature type="compositionally biased region" description="Pro residues" evidence="1">
    <location>
        <begin position="374"/>
        <end position="396"/>
    </location>
</feature>
<dbReference type="AlphaFoldDB" id="A0A150FY62"/>
<proteinExistence type="predicted"/>
<organism evidence="2 3">
    <name type="scientific">Gonium pectorale</name>
    <name type="common">Green alga</name>
    <dbReference type="NCBI Taxonomy" id="33097"/>
    <lineage>
        <taxon>Eukaryota</taxon>
        <taxon>Viridiplantae</taxon>
        <taxon>Chlorophyta</taxon>
        <taxon>core chlorophytes</taxon>
        <taxon>Chlorophyceae</taxon>
        <taxon>CS clade</taxon>
        <taxon>Chlamydomonadales</taxon>
        <taxon>Volvocaceae</taxon>
        <taxon>Gonium</taxon>
    </lineage>
</organism>
<evidence type="ECO:0000313" key="3">
    <source>
        <dbReference type="Proteomes" id="UP000075714"/>
    </source>
</evidence>
<dbReference type="Proteomes" id="UP000075714">
    <property type="component" value="Unassembled WGS sequence"/>
</dbReference>
<protein>
    <submittedName>
        <fullName evidence="2">Uncharacterized protein</fullName>
    </submittedName>
</protein>
<sequence length="539" mass="54557">MAGGPREIVEHEETTRFPALEALGAAMQAAAVAAAASAQAMAVVAEKAWAVPVGGEAMELAAAAAAAAAQVAEAEALARSAVPPSPAPLVPYTQRAEWQLEPEPPPPGTEQAEESPGQVTVGRCLGAAPAASPAAVAAPMGLPMPQPEAGAALLLPPTPAQAIKATAPTQRLCAQPLSLQLPGYPSGPRPPPPAAVGQPRDPWARFFGDVIVRWLQALGLMVGPGAVARAFSGDLEGPLLGLSGEQAAVWDEMRVTTCSIFLAAADSVLGPAAEEGGQEAAGATAFALDGAGWQTASAPVSAAAAAQGGQGPAGAPASEPTPEAAFAAGLIRLPNVARYIANHLWARLRAVAEAVPPGQERSWDGGDEGAQQLPVPPLREPVPTAGQPPPPASPPPALARPLTEMVCEGLRLAYRLGAVSGWGRGGYLVLRVPPGAMELTEPLVGVIGGVDWGPTEPRAYGRAESGVSAAGRESAARDGAAEVPAGSAATRVWVVSPAVVLRRCPPGSLDLAEAEPDQRLLQPARATAAWHIEEYCGCR</sequence>
<comment type="caution">
    <text evidence="2">The sequence shown here is derived from an EMBL/GenBank/DDBJ whole genome shotgun (WGS) entry which is preliminary data.</text>
</comment>
<gene>
    <name evidence="2" type="ORF">GPECTOR_139g673</name>
</gene>
<feature type="region of interest" description="Disordered" evidence="1">
    <location>
        <begin position="99"/>
        <end position="118"/>
    </location>
</feature>
<feature type="region of interest" description="Disordered" evidence="1">
    <location>
        <begin position="357"/>
        <end position="396"/>
    </location>
</feature>
<name>A0A150FY62_GONPE</name>
<evidence type="ECO:0000256" key="1">
    <source>
        <dbReference type="SAM" id="MobiDB-lite"/>
    </source>
</evidence>
<dbReference type="EMBL" id="LSYV01000139">
    <property type="protein sequence ID" value="KXZ42517.1"/>
    <property type="molecule type" value="Genomic_DNA"/>
</dbReference>
<accession>A0A150FY62</accession>